<sequence length="115" mass="13210">MKLRVEYEIPEDQHERVRLQAKLSELDSLLSWVEPWKRTVSLIDDDPLPACATEKKSRYQPVCGSCREPIQATEWWGYHQRLSSYVHLNAPCWHNLYGEDVSGHTMMLGSGGVPA</sequence>
<keyword evidence="2" id="KW-1185">Reference proteome</keyword>
<reference evidence="1 2" key="1">
    <citation type="submission" date="2018-09" db="EMBL/GenBank/DDBJ databases">
        <authorList>
            <person name="Amanuel B.M."/>
            <person name="Anspach C.J."/>
            <person name="Chiquito R.J."/>
            <person name="Gales J.M."/>
            <person name="Hall T."/>
            <person name="Hotaki K."/>
            <person name="Lozano B."/>
            <person name="Mugisha B."/>
            <person name="Fogarty M.P."/>
            <person name="Leadon S.A."/>
            <person name="Molloy S.D."/>
            <person name="Garlena R.A."/>
            <person name="Russell D.A."/>
            <person name="Pope W.H."/>
            <person name="Jacobs-Sera D."/>
            <person name="Hatfull G.F."/>
        </authorList>
    </citation>
    <scope>NUCLEOTIDE SEQUENCE [LARGE SCALE GENOMIC DNA]</scope>
</reference>
<organism evidence="1 2">
    <name type="scientific">Gordonia phage Octobien14</name>
    <dbReference type="NCBI Taxonomy" id="2483673"/>
    <lineage>
        <taxon>Viruses</taxon>
        <taxon>Duplodnaviria</taxon>
        <taxon>Heunggongvirae</taxon>
        <taxon>Uroviricota</taxon>
        <taxon>Caudoviricetes</taxon>
        <taxon>Deeyouvirinae</taxon>
        <taxon>Octobienvirus</taxon>
        <taxon>Octobienvirus octobien14</taxon>
    </lineage>
</organism>
<protein>
    <submittedName>
        <fullName evidence="1">Uncharacterized protein</fullName>
    </submittedName>
</protein>
<gene>
    <name evidence="1" type="primary">85</name>
    <name evidence="1" type="ORF">SEA_OCTOBIEN14_85</name>
</gene>
<name>A0A3G3MAF3_9CAUD</name>
<dbReference type="EMBL" id="MH976515">
    <property type="protein sequence ID" value="AYR03229.1"/>
    <property type="molecule type" value="Genomic_DNA"/>
</dbReference>
<evidence type="ECO:0000313" key="1">
    <source>
        <dbReference type="EMBL" id="AYR03229.1"/>
    </source>
</evidence>
<dbReference type="KEGG" id="vg:70080870"/>
<dbReference type="GeneID" id="70080870"/>
<dbReference type="RefSeq" id="YP_010246330.1">
    <property type="nucleotide sequence ID" value="NC_060134.1"/>
</dbReference>
<evidence type="ECO:0000313" key="2">
    <source>
        <dbReference type="Proteomes" id="UP000280547"/>
    </source>
</evidence>
<proteinExistence type="predicted"/>
<dbReference type="Proteomes" id="UP000280547">
    <property type="component" value="Segment"/>
</dbReference>
<accession>A0A3G3MAF3</accession>